<reference evidence="1 2" key="1">
    <citation type="submission" date="2017-04" db="EMBL/GenBank/DDBJ databases">
        <title>Genome Announcement: Closed genomes of Ralstonia solanacearum strains K60, UW551, and UW700.</title>
        <authorList>
            <person name="Hayes M."/>
            <person name="Macintyre A.M."/>
            <person name="Allen C."/>
        </authorList>
    </citation>
    <scope>NUCLEOTIDE SEQUENCE [LARGE SCALE GENOMIC DNA]</scope>
    <source>
        <strain evidence="1 2">UW25</strain>
    </source>
</reference>
<comment type="caution">
    <text evidence="1">The sequence shown here is derived from an EMBL/GenBank/DDBJ whole genome shotgun (WGS) entry which is preliminary data.</text>
</comment>
<evidence type="ECO:0000313" key="2">
    <source>
        <dbReference type="Proteomes" id="UP000216164"/>
    </source>
</evidence>
<gene>
    <name evidence="1" type="ORF">B7R77_04215</name>
</gene>
<proteinExistence type="predicted"/>
<dbReference type="AlphaFoldDB" id="A0AAP7ZLC4"/>
<evidence type="ECO:0000313" key="1">
    <source>
        <dbReference type="EMBL" id="OYQ12538.1"/>
    </source>
</evidence>
<accession>A0AAP7ZLC4</accession>
<sequence>MSREDILRRLADITPDQLSAYLTLRGWSNDGSIGSLASIWHRPEPQRKDVEILLPIAVHAKDFKDRLYDAVDALGAYEARSPIDVISDVLGHFADRIRVRVFHIDVEGGTIPLDDGVLLNERARDLMEAAACASLSKRRQFMGRKPEEATEYIKTLRLGQTEIGSYVVNIIAPVPPQETNQLGLPSIPITNLVTATLSSGLRALDSAIQAVSNGGNTVAYEEAVNNGVSANLCDALVGLSGANIRRGFEVVITPAGASAEVNRVSTFLFDRDKVERVAEAAAYYKREDYTLQDRTITGSIEKLDRPVAEQRGTVTIATVLNGQHKNVSVELDESEYQQAVDAHGRKDVVQCSGDVRVTARTARLINAHSFRVIRNGELL</sequence>
<organism evidence="1 2">
    <name type="scientific">Ralstonia solanacearum K60</name>
    <dbReference type="NCBI Taxonomy" id="1091042"/>
    <lineage>
        <taxon>Bacteria</taxon>
        <taxon>Pseudomonadati</taxon>
        <taxon>Pseudomonadota</taxon>
        <taxon>Betaproteobacteria</taxon>
        <taxon>Burkholderiales</taxon>
        <taxon>Burkholderiaceae</taxon>
        <taxon>Ralstonia</taxon>
        <taxon>Ralstonia solanacearum species complex</taxon>
    </lineage>
</organism>
<dbReference type="RefSeq" id="WP_094393770.1">
    <property type="nucleotide sequence ID" value="NZ_NCTK01000001.1"/>
</dbReference>
<name>A0AAP7ZLC4_RALSL</name>
<protein>
    <submittedName>
        <fullName evidence="1">Uncharacterized protein</fullName>
    </submittedName>
</protein>
<dbReference type="Proteomes" id="UP000216164">
    <property type="component" value="Unassembled WGS sequence"/>
</dbReference>
<dbReference type="EMBL" id="NCTK01000001">
    <property type="protein sequence ID" value="OYQ12538.1"/>
    <property type="molecule type" value="Genomic_DNA"/>
</dbReference>